<protein>
    <submittedName>
        <fullName evidence="1">Polyprotein</fullName>
    </submittedName>
</protein>
<dbReference type="KEGG" id="mbe:MBM_08396"/>
<gene>
    <name evidence="1" type="ORF">MBM_08396</name>
</gene>
<keyword evidence="2" id="KW-1185">Reference proteome</keyword>
<sequence>MHYSFIKIIATDSYLLYECLIKLGTTKEKRLIIDVIALRQSYERKEIAEIR</sequence>
<dbReference type="Proteomes" id="UP000006753">
    <property type="component" value="Unassembled WGS sequence"/>
</dbReference>
<accession>K1WXA0</accession>
<reference evidence="1 2" key="1">
    <citation type="journal article" date="2012" name="BMC Genomics">
        <title>Sequencing the genome of Marssonina brunnea reveals fungus-poplar co-evolution.</title>
        <authorList>
            <person name="Zhu S."/>
            <person name="Cao Y.-Z."/>
            <person name="Jiang C."/>
            <person name="Tan B.-Y."/>
            <person name="Wang Z."/>
            <person name="Feng S."/>
            <person name="Zhang L."/>
            <person name="Su X.-H."/>
            <person name="Brejova B."/>
            <person name="Vinar T."/>
            <person name="Xu M."/>
            <person name="Wang M.-X."/>
            <person name="Zhang S.-G."/>
            <person name="Huang M.-R."/>
            <person name="Wu R."/>
            <person name="Zhou Y."/>
        </authorList>
    </citation>
    <scope>NUCLEOTIDE SEQUENCE [LARGE SCALE GENOMIC DNA]</scope>
    <source>
        <strain evidence="1 2">MB_m1</strain>
    </source>
</reference>
<dbReference type="HOGENOM" id="CLU_3106893_0_0_1"/>
<name>K1WXA0_MARBU</name>
<proteinExistence type="predicted"/>
<evidence type="ECO:0000313" key="1">
    <source>
        <dbReference type="EMBL" id="EKD13313.1"/>
    </source>
</evidence>
<organism evidence="1 2">
    <name type="scientific">Marssonina brunnea f. sp. multigermtubi (strain MB_m1)</name>
    <name type="common">Marssonina leaf spot fungus</name>
    <dbReference type="NCBI Taxonomy" id="1072389"/>
    <lineage>
        <taxon>Eukaryota</taxon>
        <taxon>Fungi</taxon>
        <taxon>Dikarya</taxon>
        <taxon>Ascomycota</taxon>
        <taxon>Pezizomycotina</taxon>
        <taxon>Leotiomycetes</taxon>
        <taxon>Helotiales</taxon>
        <taxon>Drepanopezizaceae</taxon>
        <taxon>Drepanopeziza</taxon>
    </lineage>
</organism>
<dbReference type="OrthoDB" id="411592at2759"/>
<dbReference type="EMBL" id="JH921450">
    <property type="protein sequence ID" value="EKD13313.1"/>
    <property type="molecule type" value="Genomic_DNA"/>
</dbReference>
<evidence type="ECO:0000313" key="2">
    <source>
        <dbReference type="Proteomes" id="UP000006753"/>
    </source>
</evidence>
<dbReference type="InParanoid" id="K1WXA0"/>
<dbReference type="AlphaFoldDB" id="K1WXA0"/>